<evidence type="ECO:0000256" key="2">
    <source>
        <dbReference type="ARBA" id="ARBA00022448"/>
    </source>
</evidence>
<dbReference type="PROSITE" id="PS00216">
    <property type="entry name" value="SUGAR_TRANSPORT_1"/>
    <property type="match status" value="1"/>
</dbReference>
<feature type="transmembrane region" description="Helical" evidence="8">
    <location>
        <begin position="248"/>
        <end position="269"/>
    </location>
</feature>
<feature type="transmembrane region" description="Helical" evidence="8">
    <location>
        <begin position="314"/>
        <end position="334"/>
    </location>
</feature>
<keyword evidence="4 8" id="KW-0812">Transmembrane</keyword>
<reference evidence="10 11" key="1">
    <citation type="journal article" date="2015" name="Genome Announc.">
        <title>Complete Genome Sequence of Cupriavidus basilensis 4G11, Isolated from the Oak Ridge Field Research Center Site.</title>
        <authorList>
            <person name="Ray J."/>
            <person name="Waters R.J."/>
            <person name="Skerker J.M."/>
            <person name="Kuehl J.V."/>
            <person name="Price M.N."/>
            <person name="Huang J."/>
            <person name="Chakraborty R."/>
            <person name="Arkin A.P."/>
            <person name="Deutschbauer A."/>
        </authorList>
    </citation>
    <scope>NUCLEOTIDE SEQUENCE [LARGE SCALE GENOMIC DNA]</scope>
    <source>
        <strain evidence="10">4G11</strain>
    </source>
</reference>
<dbReference type="KEGG" id="cbw:RR42_s1883"/>
<dbReference type="AlphaFoldDB" id="A0A0C4YS70"/>
<keyword evidence="11" id="KW-1185">Reference proteome</keyword>
<dbReference type="InterPro" id="IPR036259">
    <property type="entry name" value="MFS_trans_sf"/>
</dbReference>
<keyword evidence="6 8" id="KW-1133">Transmembrane helix</keyword>
<dbReference type="OrthoDB" id="6766492at2"/>
<evidence type="ECO:0000256" key="1">
    <source>
        <dbReference type="ARBA" id="ARBA00004651"/>
    </source>
</evidence>
<name>A0A0C4YS70_9BURK</name>
<dbReference type="Gene3D" id="1.20.1250.20">
    <property type="entry name" value="MFS general substrate transporter like domains"/>
    <property type="match status" value="2"/>
</dbReference>
<evidence type="ECO:0000256" key="4">
    <source>
        <dbReference type="ARBA" id="ARBA00022692"/>
    </source>
</evidence>
<dbReference type="EMBL" id="CP010537">
    <property type="protein sequence ID" value="AJG23471.1"/>
    <property type="molecule type" value="Genomic_DNA"/>
</dbReference>
<dbReference type="InterPro" id="IPR005829">
    <property type="entry name" value="Sugar_transporter_CS"/>
</dbReference>
<evidence type="ECO:0000256" key="5">
    <source>
        <dbReference type="ARBA" id="ARBA00022847"/>
    </source>
</evidence>
<feature type="transmembrane region" description="Helical" evidence="8">
    <location>
        <begin position="407"/>
        <end position="425"/>
    </location>
</feature>
<dbReference type="GeneID" id="60822439"/>
<dbReference type="Pfam" id="PF00083">
    <property type="entry name" value="Sugar_tr"/>
    <property type="match status" value="2"/>
</dbReference>
<feature type="transmembrane region" description="Helical" evidence="8">
    <location>
        <begin position="127"/>
        <end position="148"/>
    </location>
</feature>
<feature type="transmembrane region" description="Helical" evidence="8">
    <location>
        <begin position="160"/>
        <end position="182"/>
    </location>
</feature>
<keyword evidence="3" id="KW-1003">Cell membrane</keyword>
<comment type="subcellular location">
    <subcellularLocation>
        <location evidence="1">Cell membrane</location>
        <topology evidence="1">Multi-pass membrane protein</topology>
    </subcellularLocation>
</comment>
<dbReference type="GO" id="GO:0015293">
    <property type="term" value="F:symporter activity"/>
    <property type="evidence" value="ECO:0007669"/>
    <property type="project" value="UniProtKB-KW"/>
</dbReference>
<feature type="transmembrane region" description="Helical" evidence="8">
    <location>
        <begin position="340"/>
        <end position="361"/>
    </location>
</feature>
<feature type="transmembrane region" description="Helical" evidence="8">
    <location>
        <begin position="194"/>
        <end position="215"/>
    </location>
</feature>
<feature type="transmembrane region" description="Helical" evidence="8">
    <location>
        <begin position="58"/>
        <end position="82"/>
    </location>
</feature>
<dbReference type="InterPro" id="IPR020846">
    <property type="entry name" value="MFS_dom"/>
</dbReference>
<feature type="transmembrane region" description="Helical" evidence="8">
    <location>
        <begin position="281"/>
        <end position="302"/>
    </location>
</feature>
<evidence type="ECO:0000256" key="6">
    <source>
        <dbReference type="ARBA" id="ARBA00022989"/>
    </source>
</evidence>
<evidence type="ECO:0000256" key="3">
    <source>
        <dbReference type="ARBA" id="ARBA00022475"/>
    </source>
</evidence>
<accession>A0A0C4YS70</accession>
<evidence type="ECO:0000256" key="8">
    <source>
        <dbReference type="SAM" id="Phobius"/>
    </source>
</evidence>
<feature type="transmembrane region" description="Helical" evidence="8">
    <location>
        <begin position="373"/>
        <end position="395"/>
    </location>
</feature>
<organism evidence="10 11">
    <name type="scientific">Cupriavidus basilensis</name>
    <dbReference type="NCBI Taxonomy" id="68895"/>
    <lineage>
        <taxon>Bacteria</taxon>
        <taxon>Pseudomonadati</taxon>
        <taxon>Pseudomonadota</taxon>
        <taxon>Betaproteobacteria</taxon>
        <taxon>Burkholderiales</taxon>
        <taxon>Burkholderiaceae</taxon>
        <taxon>Cupriavidus</taxon>
    </lineage>
</organism>
<dbReference type="PANTHER" id="PTHR43528:SF1">
    <property type="entry name" value="ALPHA-KETOGLUTARATE PERMEASE"/>
    <property type="match status" value="1"/>
</dbReference>
<dbReference type="GO" id="GO:0005886">
    <property type="term" value="C:plasma membrane"/>
    <property type="evidence" value="ECO:0007669"/>
    <property type="project" value="UniProtKB-SubCell"/>
</dbReference>
<keyword evidence="2" id="KW-0813">Transport</keyword>
<dbReference type="PANTHER" id="PTHR43528">
    <property type="entry name" value="ALPHA-KETOGLUTARATE PERMEASE"/>
    <property type="match status" value="1"/>
</dbReference>
<feature type="domain" description="Major facilitator superfamily (MFS) profile" evidence="9">
    <location>
        <begin position="22"/>
        <end position="430"/>
    </location>
</feature>
<dbReference type="PROSITE" id="PS50850">
    <property type="entry name" value="MFS"/>
    <property type="match status" value="1"/>
</dbReference>
<proteinExistence type="predicted"/>
<protein>
    <submittedName>
        <fullName evidence="10">L-Proline/Glycine betaine transporter ProP</fullName>
    </submittedName>
</protein>
<gene>
    <name evidence="10" type="ORF">RR42_s1883</name>
</gene>
<dbReference type="InterPro" id="IPR005828">
    <property type="entry name" value="MFS_sugar_transport-like"/>
</dbReference>
<dbReference type="SUPFAM" id="SSF103473">
    <property type="entry name" value="MFS general substrate transporter"/>
    <property type="match status" value="1"/>
</dbReference>
<keyword evidence="5" id="KW-0769">Symport</keyword>
<evidence type="ECO:0000313" key="11">
    <source>
        <dbReference type="Proteomes" id="UP000031843"/>
    </source>
</evidence>
<keyword evidence="7 8" id="KW-0472">Membrane</keyword>
<evidence type="ECO:0000259" key="9">
    <source>
        <dbReference type="PROSITE" id="PS50850"/>
    </source>
</evidence>
<feature type="transmembrane region" description="Helical" evidence="8">
    <location>
        <begin position="94"/>
        <end position="115"/>
    </location>
</feature>
<evidence type="ECO:0000313" key="10">
    <source>
        <dbReference type="EMBL" id="AJG23471.1"/>
    </source>
</evidence>
<dbReference type="RefSeq" id="WP_063778466.1">
    <property type="nucleotide sequence ID" value="NZ_CP010537.1"/>
</dbReference>
<dbReference type="InterPro" id="IPR051084">
    <property type="entry name" value="H+-coupled_symporters"/>
</dbReference>
<evidence type="ECO:0000256" key="7">
    <source>
        <dbReference type="ARBA" id="ARBA00023136"/>
    </source>
</evidence>
<dbReference type="Proteomes" id="UP000031843">
    <property type="component" value="Chromosome secondary"/>
</dbReference>
<sequence length="458" mass="48395">MQHHPRRGSTPTPQRVRDVLKPISGAAVGNMLEWFDYSLYGYLSATLAKVFFPSSDPIVSLIAAFAAFSVAFVTRPLGALFFGSLGDRLGRRDTLAIVVGLISVSTGLVGVLPGYEAIGIAAPLLLVALRMIQGFSAGGEAGGALAFLAEYAPTRRRGVVIGFFGMSAGIGALSGSGLVLAITSIFGQTAVEAWAWRLPFLIAGPIGLGAFWLRLRIEETPAFRLHLEREGAAQAPLREALRDDWRSIVKCLGVAISHGIPYYLILAYLPSYLVSTGRLSSGQALAASGLAFLGSVIVIPFAAALSDRVGRRPVAFTAALAYLVVALPLFRIVVGSTPEVVIATMASVGVLMGMYGSAPFCMMTELFPTRTRYSAMSVGYNVAMVLFGGTAPLISASLTKLTGNPSSPAYFMMGGAVLSIFAILASPETSRVPIDELGQSDEHIRRVRMALKASARVE</sequence>
<dbReference type="PROSITE" id="PS00217">
    <property type="entry name" value="SUGAR_TRANSPORT_2"/>
    <property type="match status" value="1"/>
</dbReference>